<dbReference type="InterPro" id="IPR043502">
    <property type="entry name" value="DNA/RNA_pol_sf"/>
</dbReference>
<dbReference type="Gene3D" id="3.30.420.10">
    <property type="entry name" value="Ribonuclease H-like superfamily/Ribonuclease H"/>
    <property type="match status" value="1"/>
</dbReference>
<accession>A0A816P2E3</accession>
<feature type="region of interest" description="Disordered" evidence="1">
    <location>
        <begin position="412"/>
        <end position="431"/>
    </location>
</feature>
<dbReference type="InterPro" id="IPR052560">
    <property type="entry name" value="RdDP_mobile_element"/>
</dbReference>
<name>A0A816P2E3_9BILA</name>
<dbReference type="SUPFAM" id="SSF56219">
    <property type="entry name" value="DNase I-like"/>
    <property type="match status" value="1"/>
</dbReference>
<feature type="compositionally biased region" description="Polar residues" evidence="1">
    <location>
        <begin position="412"/>
        <end position="424"/>
    </location>
</feature>
<dbReference type="GO" id="GO:0003824">
    <property type="term" value="F:catalytic activity"/>
    <property type="evidence" value="ECO:0007669"/>
    <property type="project" value="InterPro"/>
</dbReference>
<evidence type="ECO:0000313" key="3">
    <source>
        <dbReference type="EMBL" id="CAF2042879.1"/>
    </source>
</evidence>
<evidence type="ECO:0000256" key="1">
    <source>
        <dbReference type="SAM" id="MobiDB-lite"/>
    </source>
</evidence>
<dbReference type="Pfam" id="PF14529">
    <property type="entry name" value="Exo_endo_phos_2"/>
    <property type="match status" value="1"/>
</dbReference>
<dbReference type="EMBL" id="CAJNRF010002799">
    <property type="protein sequence ID" value="CAF2042879.1"/>
    <property type="molecule type" value="Genomic_DNA"/>
</dbReference>
<proteinExistence type="predicted"/>
<protein>
    <recommendedName>
        <fullName evidence="2">Reverse transcriptase domain-containing protein</fullName>
    </recommendedName>
</protein>
<dbReference type="SUPFAM" id="SSF56672">
    <property type="entry name" value="DNA/RNA polymerases"/>
    <property type="match status" value="1"/>
</dbReference>
<organism evidence="3 4">
    <name type="scientific">Rotaria magnacalcarata</name>
    <dbReference type="NCBI Taxonomy" id="392030"/>
    <lineage>
        <taxon>Eukaryota</taxon>
        <taxon>Metazoa</taxon>
        <taxon>Spiralia</taxon>
        <taxon>Gnathifera</taxon>
        <taxon>Rotifera</taxon>
        <taxon>Eurotatoria</taxon>
        <taxon>Bdelloidea</taxon>
        <taxon>Philodinida</taxon>
        <taxon>Philodinidae</taxon>
        <taxon>Rotaria</taxon>
    </lineage>
</organism>
<dbReference type="PANTHER" id="PTHR36688">
    <property type="entry name" value="ENDO/EXONUCLEASE/PHOSPHATASE DOMAIN-CONTAINING PROTEIN"/>
    <property type="match status" value="1"/>
</dbReference>
<feature type="domain" description="Reverse transcriptase" evidence="2">
    <location>
        <begin position="1384"/>
        <end position="1660"/>
    </location>
</feature>
<dbReference type="Pfam" id="PF00078">
    <property type="entry name" value="RVT_1"/>
    <property type="match status" value="1"/>
</dbReference>
<evidence type="ECO:0000259" key="2">
    <source>
        <dbReference type="PROSITE" id="PS50878"/>
    </source>
</evidence>
<dbReference type="Gene3D" id="3.60.10.10">
    <property type="entry name" value="Endonuclease/exonuclease/phosphatase"/>
    <property type="match status" value="1"/>
</dbReference>
<dbReference type="PANTHER" id="PTHR36688:SF2">
    <property type="entry name" value="ENDONUCLEASE_EXONUCLEASE_PHOSPHATASE DOMAIN-CONTAINING PROTEIN"/>
    <property type="match status" value="1"/>
</dbReference>
<evidence type="ECO:0000313" key="4">
    <source>
        <dbReference type="Proteomes" id="UP000663856"/>
    </source>
</evidence>
<dbReference type="Proteomes" id="UP000663856">
    <property type="component" value="Unassembled WGS sequence"/>
</dbReference>
<dbReference type="InterPro" id="IPR000477">
    <property type="entry name" value="RT_dom"/>
</dbReference>
<dbReference type="GO" id="GO:0006259">
    <property type="term" value="P:DNA metabolic process"/>
    <property type="evidence" value="ECO:0007669"/>
    <property type="project" value="UniProtKB-ARBA"/>
</dbReference>
<comment type="caution">
    <text evidence="3">The sequence shown here is derived from an EMBL/GenBank/DDBJ whole genome shotgun (WGS) entry which is preliminary data.</text>
</comment>
<dbReference type="InterPro" id="IPR036691">
    <property type="entry name" value="Endo/exonu/phosph_ase_sf"/>
</dbReference>
<dbReference type="InterPro" id="IPR005135">
    <property type="entry name" value="Endo/exonuclease/phosphatase"/>
</dbReference>
<dbReference type="GO" id="GO:0003676">
    <property type="term" value="F:nucleic acid binding"/>
    <property type="evidence" value="ECO:0007669"/>
    <property type="project" value="InterPro"/>
</dbReference>
<sequence>MKKVTSRWIPHQLNDEQKQERVRRENLAKFRDGSWRLCDIITVDETWIYHRHIHHKSTKKTWIGEGESPRTIFRRRKFERKKLFSIFFKSNGPVLIHAVDNDETIDHDYFIENCLKSVVKEIRKQRKSNGTKGIKLLHDNASPHRHSYVINYLTEEGINIIPHPPYSPDLAPCDYWLNDYIKQNLTDQPDEKSLARAVSKLIKNIPEEEFKKAFDKLLQRMELCINNHERLFSDSGNTITIRRTRLKTSKVNQLLFIRQNLSTIRELSPPSVDQLRKRATSCTSTTSTKKAKDSKEEDDITILKDDLDDCTFDDDNVKENDDYHNIFMRRGANISYKINKDSSLNNQQLNNTQSKVDAMPTRRGKTTTDIQNGITEYNLEEMIKFIRQNPTAALDVHKHLIQAPHERNLNFNLPIESSTPQTPKRNLDTSENDDVQVLKQQRVLSNGKQKNAGHRNSPMIKNAINPSANNDVLNQSYHSSVVRKQNLLPFEQLKRAVSTASAIENHFKERGILIKFSLVGHVGSKLKLGVNEKEAYAALNATDQWPTQINGVNITVIKPKFTPDSFALVVRYVPLQYNEEYVNEEILQNIQSAENVRRMQYRFQRKTNDFRFVVKDLGEYNAALKLGRISIGNTLCTITPFMSGNRMTFCTRCWCLGHMREKCKLENPRCRICLNSINDRQSHACSNNIRCAQCGGDHHSLSNLCEKVVEYRSQLKQQVDNALATGKLHRVEPQNRNHPVQFTMDAKEFPPLPSQSKGFTPWRVAVAQTPTNTKEKNEDTTRMLLEINKNVLDMKDYTHSMNEKLDRMKEKVSINAVDTELHHEALLKLLPTLVDIVKEFIWPVMTHNVAGLREKQSQLQSLFSSLNSTLYYIKPDYSSRRKRISSPPPQWLTAGTLEKALKQWENITSDAVEKEQIPLNTLSYNVQGWGSRSLEVTDIVFKIEASVCVFTEVGELWNTSRIPHFNIFHQEGTNKSGGVIIAIGKHLKGTRVNFNVENTVIVDVIGLSETIRIIGIYWPAGQARVLEELEPFIIENTIITGDFNASIKEWGSEYTDKRGKHLKEWIERNNLCYIPSTSHSSKRSNRNIDLTFTNIGQMRGETLKMGTSDHWPLMLTCENVSFDKNRMFSYVNWKVYEAILTLLQDYWIREQNKGMKSDDWYTSYVRFLATLKNRLTQWKAKEKFRPALPSYIILKLKELKRIRNKYYHERSKNNAPEETRVLLRVLTREVRIEIAKYKSSNWQEFLSTIQETHDNTDKAFWLHLSKIYRHSTLPFKKLNTGNKTTSDEKEISEELFKYYSEQFKAKDTDMSDPNEAKIETEYQALVNKLLGSNVIIEKTSAFEVKKYILKLKPKKSSGFDLVSNFMIKRVPPGYINCLVNCFNTWLSEYRYPDFWKIAKIITLNKLKEGVPRCEQTRPISLLATHSKIFEKIVLERVRSWAESNKLVPIEQSGFRPGGLLPTRVLSIYQEVKNNITANIPTAAIYVDYQKAYDKVWHKGLVVKFNRLNIPEGLLKLIISWLNDRCAYVVFGGSKSETFPIHLGLPQGSSLSPYLFIVFHSDLVSKIGAHSCHIFADDLNVLIAPPISRSFKSMLNFLEKEGTRVCSEIAEYSKKWKQPINFSKTVVQIFHSQVQNPVVDLYIEGHKMLVVKEFKYLGFTSTNKMSLKPTIDSTLEKIQNTYSKLRWMKGGKTLSKEVLRKCFFAYSFPYFAWLLPLYPFLPQTQKELLIRKFRNGLRLVHRCPFARATELHQITNEIPLEEYGKKYIKKRLAKLDKSDLIHSYFYNDLFYWNSFQKRKNDNMGHFFRMKRVRNLQERHRSLLLGWLEFLDK</sequence>
<reference evidence="3" key="1">
    <citation type="submission" date="2021-02" db="EMBL/GenBank/DDBJ databases">
        <authorList>
            <person name="Nowell W R."/>
        </authorList>
    </citation>
    <scope>NUCLEOTIDE SEQUENCE</scope>
</reference>
<dbReference type="PROSITE" id="PS50878">
    <property type="entry name" value="RT_POL"/>
    <property type="match status" value="1"/>
</dbReference>
<dbReference type="InterPro" id="IPR038717">
    <property type="entry name" value="Tc1-like_DDE_dom"/>
</dbReference>
<dbReference type="CDD" id="cd01650">
    <property type="entry name" value="RT_nLTR_like"/>
    <property type="match status" value="1"/>
</dbReference>
<dbReference type="Pfam" id="PF13358">
    <property type="entry name" value="DDE_3"/>
    <property type="match status" value="1"/>
</dbReference>
<dbReference type="InterPro" id="IPR036397">
    <property type="entry name" value="RNaseH_sf"/>
</dbReference>
<gene>
    <name evidence="3" type="ORF">WKI299_LOCUS8640</name>
</gene>